<dbReference type="Proteomes" id="UP001174909">
    <property type="component" value="Unassembled WGS sequence"/>
</dbReference>
<feature type="region of interest" description="Disordered" evidence="1">
    <location>
        <begin position="13"/>
        <end position="38"/>
    </location>
</feature>
<feature type="compositionally biased region" description="Polar residues" evidence="1">
    <location>
        <begin position="13"/>
        <end position="26"/>
    </location>
</feature>
<feature type="compositionally biased region" description="Pro residues" evidence="1">
    <location>
        <begin position="108"/>
        <end position="118"/>
    </location>
</feature>
<name>A0AA35QT43_GEOBA</name>
<protein>
    <submittedName>
        <fullName evidence="2">Uncharacterized protein</fullName>
    </submittedName>
</protein>
<evidence type="ECO:0000256" key="1">
    <source>
        <dbReference type="SAM" id="MobiDB-lite"/>
    </source>
</evidence>
<gene>
    <name evidence="2" type="ORF">GBAR_LOCUS459</name>
</gene>
<feature type="compositionally biased region" description="Low complexity" evidence="1">
    <location>
        <begin position="27"/>
        <end position="38"/>
    </location>
</feature>
<keyword evidence="3" id="KW-1185">Reference proteome</keyword>
<sequence length="186" mass="21060">MAIRAMVEQIILRQTDNKPTNKHSIPTDSTTDTTLQQLHKPRQRLVMVSTEEQQEVVMQVTILLPMHTVSRLVGQDRTRRTTISSMEPHMATVELSSCRPPATGKMPVPTPPLEQPATPPKRQLLTEVKVHTEGAELQQVPNNPLDTTNLAAVAMETNEPHPYLESERNKHQLYPTHDLTTKCYFE</sequence>
<dbReference type="EMBL" id="CASHTH010000066">
    <property type="protein sequence ID" value="CAI7990336.1"/>
    <property type="molecule type" value="Genomic_DNA"/>
</dbReference>
<organism evidence="2 3">
    <name type="scientific">Geodia barretti</name>
    <name type="common">Barrett's horny sponge</name>
    <dbReference type="NCBI Taxonomy" id="519541"/>
    <lineage>
        <taxon>Eukaryota</taxon>
        <taxon>Metazoa</taxon>
        <taxon>Porifera</taxon>
        <taxon>Demospongiae</taxon>
        <taxon>Heteroscleromorpha</taxon>
        <taxon>Tetractinellida</taxon>
        <taxon>Astrophorina</taxon>
        <taxon>Geodiidae</taxon>
        <taxon>Geodia</taxon>
    </lineage>
</organism>
<comment type="caution">
    <text evidence="2">The sequence shown here is derived from an EMBL/GenBank/DDBJ whole genome shotgun (WGS) entry which is preliminary data.</text>
</comment>
<feature type="region of interest" description="Disordered" evidence="1">
    <location>
        <begin position="97"/>
        <end position="118"/>
    </location>
</feature>
<dbReference type="AlphaFoldDB" id="A0AA35QT43"/>
<reference evidence="2" key="1">
    <citation type="submission" date="2023-03" db="EMBL/GenBank/DDBJ databases">
        <authorList>
            <person name="Steffen K."/>
            <person name="Cardenas P."/>
        </authorList>
    </citation>
    <scope>NUCLEOTIDE SEQUENCE</scope>
</reference>
<evidence type="ECO:0000313" key="2">
    <source>
        <dbReference type="EMBL" id="CAI7990336.1"/>
    </source>
</evidence>
<accession>A0AA35QT43</accession>
<proteinExistence type="predicted"/>
<evidence type="ECO:0000313" key="3">
    <source>
        <dbReference type="Proteomes" id="UP001174909"/>
    </source>
</evidence>